<feature type="compositionally biased region" description="Acidic residues" evidence="1">
    <location>
        <begin position="130"/>
        <end position="148"/>
    </location>
</feature>
<evidence type="ECO:0000256" key="1">
    <source>
        <dbReference type="SAM" id="MobiDB-lite"/>
    </source>
</evidence>
<feature type="region of interest" description="Disordered" evidence="1">
    <location>
        <begin position="110"/>
        <end position="148"/>
    </location>
</feature>
<accession>A0ABR1C429</accession>
<reference evidence="2 3" key="1">
    <citation type="submission" date="2023-08" db="EMBL/GenBank/DDBJ databases">
        <title>A Necator americanus chromosomal reference genome.</title>
        <authorList>
            <person name="Ilik V."/>
            <person name="Petrzelkova K.J."/>
            <person name="Pardy F."/>
            <person name="Fuh T."/>
            <person name="Niatou-Singa F.S."/>
            <person name="Gouil Q."/>
            <person name="Baker L."/>
            <person name="Ritchie M.E."/>
            <person name="Jex A.R."/>
            <person name="Gazzola D."/>
            <person name="Li H."/>
            <person name="Toshio Fujiwara R."/>
            <person name="Zhan B."/>
            <person name="Aroian R.V."/>
            <person name="Pafco B."/>
            <person name="Schwarz E.M."/>
        </authorList>
    </citation>
    <scope>NUCLEOTIDE SEQUENCE [LARGE SCALE GENOMIC DNA]</scope>
    <source>
        <strain evidence="2 3">Aroian</strain>
        <tissue evidence="2">Whole animal</tissue>
    </source>
</reference>
<evidence type="ECO:0000313" key="2">
    <source>
        <dbReference type="EMBL" id="KAK6732766.1"/>
    </source>
</evidence>
<organism evidence="2 3">
    <name type="scientific">Necator americanus</name>
    <name type="common">Human hookworm</name>
    <dbReference type="NCBI Taxonomy" id="51031"/>
    <lineage>
        <taxon>Eukaryota</taxon>
        <taxon>Metazoa</taxon>
        <taxon>Ecdysozoa</taxon>
        <taxon>Nematoda</taxon>
        <taxon>Chromadorea</taxon>
        <taxon>Rhabditida</taxon>
        <taxon>Rhabditina</taxon>
        <taxon>Rhabditomorpha</taxon>
        <taxon>Strongyloidea</taxon>
        <taxon>Ancylostomatidae</taxon>
        <taxon>Bunostominae</taxon>
        <taxon>Necator</taxon>
    </lineage>
</organism>
<keyword evidence="3" id="KW-1185">Reference proteome</keyword>
<protein>
    <submittedName>
        <fullName evidence="2">Uncharacterized protein</fullName>
    </submittedName>
</protein>
<sequence>MLEAVSSGITHLKPAPSQIRLGYAFNPEWTSSAGPSVNGWADLKRKGSPRFCYPSTVNRHSERIRINYRDEVEKEHIKVEFQFGNVIKDKRKKKETKTSFDELLIESDEEEPFVDGEATVQNSIVPVESDLSEDDDGYDESDDNEEKT</sequence>
<comment type="caution">
    <text evidence="2">The sequence shown here is derived from an EMBL/GenBank/DDBJ whole genome shotgun (WGS) entry which is preliminary data.</text>
</comment>
<name>A0ABR1C429_NECAM</name>
<proteinExistence type="predicted"/>
<dbReference type="Proteomes" id="UP001303046">
    <property type="component" value="Unassembled WGS sequence"/>
</dbReference>
<evidence type="ECO:0000313" key="3">
    <source>
        <dbReference type="Proteomes" id="UP001303046"/>
    </source>
</evidence>
<dbReference type="EMBL" id="JAVFWL010000002">
    <property type="protein sequence ID" value="KAK6732766.1"/>
    <property type="molecule type" value="Genomic_DNA"/>
</dbReference>
<gene>
    <name evidence="2" type="primary">Necator_chrII.g4664</name>
    <name evidence="2" type="ORF">RB195_016872</name>
</gene>